<dbReference type="AlphaFoldDB" id="A0AAN6U1V8"/>
<accession>A0AAN6U1V8</accession>
<feature type="region of interest" description="Disordered" evidence="1">
    <location>
        <begin position="25"/>
        <end position="195"/>
    </location>
</feature>
<keyword evidence="3" id="KW-1185">Reference proteome</keyword>
<dbReference type="GeneID" id="87829701"/>
<reference evidence="2" key="2">
    <citation type="submission" date="2023-05" db="EMBL/GenBank/DDBJ databases">
        <authorList>
            <consortium name="Lawrence Berkeley National Laboratory"/>
            <person name="Steindorff A."/>
            <person name="Hensen N."/>
            <person name="Bonometti L."/>
            <person name="Westerberg I."/>
            <person name="Brannstrom I.O."/>
            <person name="Guillou S."/>
            <person name="Cros-Aarteil S."/>
            <person name="Calhoun S."/>
            <person name="Haridas S."/>
            <person name="Kuo A."/>
            <person name="Mondo S."/>
            <person name="Pangilinan J."/>
            <person name="Riley R."/>
            <person name="Labutti K."/>
            <person name="Andreopoulos B."/>
            <person name="Lipzen A."/>
            <person name="Chen C."/>
            <person name="Yanf M."/>
            <person name="Daum C."/>
            <person name="Ng V."/>
            <person name="Clum A."/>
            <person name="Ohm R."/>
            <person name="Martin F."/>
            <person name="Silar P."/>
            <person name="Natvig D."/>
            <person name="Lalanne C."/>
            <person name="Gautier V."/>
            <person name="Ament-Velasquez S.L."/>
            <person name="Kruys A."/>
            <person name="Hutchinson M.I."/>
            <person name="Powell A.J."/>
            <person name="Barry K."/>
            <person name="Miller A.N."/>
            <person name="Grigoriev I.V."/>
            <person name="Debuchy R."/>
            <person name="Gladieux P."/>
            <person name="Thoren M.H."/>
            <person name="Johannesson H."/>
        </authorList>
    </citation>
    <scope>NUCLEOTIDE SEQUENCE</scope>
    <source>
        <strain evidence="2">CBS 731.68</strain>
    </source>
</reference>
<name>A0AAN6U1V8_9PEZI</name>
<reference evidence="2" key="1">
    <citation type="journal article" date="2023" name="Mol. Phylogenet. Evol.">
        <title>Genome-scale phylogeny and comparative genomics of the fungal order Sordariales.</title>
        <authorList>
            <person name="Hensen N."/>
            <person name="Bonometti L."/>
            <person name="Westerberg I."/>
            <person name="Brannstrom I.O."/>
            <person name="Guillou S."/>
            <person name="Cros-Aarteil S."/>
            <person name="Calhoun S."/>
            <person name="Haridas S."/>
            <person name="Kuo A."/>
            <person name="Mondo S."/>
            <person name="Pangilinan J."/>
            <person name="Riley R."/>
            <person name="LaButti K."/>
            <person name="Andreopoulos B."/>
            <person name="Lipzen A."/>
            <person name="Chen C."/>
            <person name="Yan M."/>
            <person name="Daum C."/>
            <person name="Ng V."/>
            <person name="Clum A."/>
            <person name="Steindorff A."/>
            <person name="Ohm R.A."/>
            <person name="Martin F."/>
            <person name="Silar P."/>
            <person name="Natvig D.O."/>
            <person name="Lalanne C."/>
            <person name="Gautier V."/>
            <person name="Ament-Velasquez S.L."/>
            <person name="Kruys A."/>
            <person name="Hutchinson M.I."/>
            <person name="Powell A.J."/>
            <person name="Barry K."/>
            <person name="Miller A.N."/>
            <person name="Grigoriev I.V."/>
            <person name="Debuchy R."/>
            <person name="Gladieux P."/>
            <person name="Hiltunen Thoren M."/>
            <person name="Johannesson H."/>
        </authorList>
    </citation>
    <scope>NUCLEOTIDE SEQUENCE</scope>
    <source>
        <strain evidence="2">CBS 731.68</strain>
    </source>
</reference>
<evidence type="ECO:0000313" key="2">
    <source>
        <dbReference type="EMBL" id="KAK4123736.1"/>
    </source>
</evidence>
<protein>
    <submittedName>
        <fullName evidence="2">Uncharacterized protein</fullName>
    </submittedName>
</protein>
<feature type="compositionally biased region" description="Polar residues" evidence="1">
    <location>
        <begin position="48"/>
        <end position="62"/>
    </location>
</feature>
<evidence type="ECO:0000256" key="1">
    <source>
        <dbReference type="SAM" id="MobiDB-lite"/>
    </source>
</evidence>
<dbReference type="EMBL" id="MU853228">
    <property type="protein sequence ID" value="KAK4123736.1"/>
    <property type="molecule type" value="Genomic_DNA"/>
</dbReference>
<feature type="compositionally biased region" description="Low complexity" evidence="1">
    <location>
        <begin position="80"/>
        <end position="89"/>
    </location>
</feature>
<feature type="compositionally biased region" description="Low complexity" evidence="1">
    <location>
        <begin position="63"/>
        <end position="73"/>
    </location>
</feature>
<organism evidence="2 3">
    <name type="scientific">Parathielavia appendiculata</name>
    <dbReference type="NCBI Taxonomy" id="2587402"/>
    <lineage>
        <taxon>Eukaryota</taxon>
        <taxon>Fungi</taxon>
        <taxon>Dikarya</taxon>
        <taxon>Ascomycota</taxon>
        <taxon>Pezizomycotina</taxon>
        <taxon>Sordariomycetes</taxon>
        <taxon>Sordariomycetidae</taxon>
        <taxon>Sordariales</taxon>
        <taxon>Chaetomiaceae</taxon>
        <taxon>Parathielavia</taxon>
    </lineage>
</organism>
<dbReference type="Proteomes" id="UP001302602">
    <property type="component" value="Unassembled WGS sequence"/>
</dbReference>
<gene>
    <name evidence="2" type="ORF">N657DRAFT_645324</name>
</gene>
<proteinExistence type="predicted"/>
<feature type="compositionally biased region" description="Pro residues" evidence="1">
    <location>
        <begin position="108"/>
        <end position="117"/>
    </location>
</feature>
<feature type="compositionally biased region" description="Polar residues" evidence="1">
    <location>
        <begin position="167"/>
        <end position="177"/>
    </location>
</feature>
<dbReference type="RefSeq" id="XP_062647507.1">
    <property type="nucleotide sequence ID" value="XM_062792932.1"/>
</dbReference>
<evidence type="ECO:0000313" key="3">
    <source>
        <dbReference type="Proteomes" id="UP001302602"/>
    </source>
</evidence>
<sequence>MAPIPVYTNSPINAAKASAVALQTAAEDKPAADGSSTPAYITAPLNHPQASWTPTPTRTIPFQQGPAAPQPGAIPRLPEATTTTSSSSSLPPPPPQAGAGPGATGPAAPAPTAPPLANPHIPGMTYPPQMAIPPPQGPGYGQQGTSTATAPPVTGPSSVEGPGGYRQITSGFTTRYDSGSRGYGDHNEEEGDGAGGFLQSAVKLAKAAGEKLSAAESEVWRRINEGTS</sequence>
<comment type="caution">
    <text evidence="2">The sequence shown here is derived from an EMBL/GenBank/DDBJ whole genome shotgun (WGS) entry which is preliminary data.</text>
</comment>